<keyword evidence="4 10" id="KW-1133">Transmembrane helix</keyword>
<protein>
    <recommendedName>
        <fullName evidence="9">Patched domain-containing protein 3</fullName>
    </recommendedName>
</protein>
<dbReference type="Gene3D" id="1.20.1640.10">
    <property type="entry name" value="Multidrug efflux transporter AcrB transmembrane domain"/>
    <property type="match status" value="2"/>
</dbReference>
<dbReference type="EMBL" id="JAHKSW010000020">
    <property type="protein sequence ID" value="KAG7319941.1"/>
    <property type="molecule type" value="Genomic_DNA"/>
</dbReference>
<keyword evidence="2" id="KW-1003">Cell membrane</keyword>
<evidence type="ECO:0000256" key="1">
    <source>
        <dbReference type="ARBA" id="ARBA00005585"/>
    </source>
</evidence>
<feature type="domain" description="SSD" evidence="11">
    <location>
        <begin position="728"/>
        <end position="840"/>
    </location>
</feature>
<proteinExistence type="inferred from homology"/>
<comment type="caution">
    <text evidence="12">The sequence shown here is derived from an EMBL/GenBank/DDBJ whole genome shotgun (WGS) entry which is preliminary data.</text>
</comment>
<evidence type="ECO:0000256" key="8">
    <source>
        <dbReference type="ARBA" id="ARBA00060429"/>
    </source>
</evidence>
<evidence type="ECO:0000313" key="12">
    <source>
        <dbReference type="EMBL" id="KAG7319941.1"/>
    </source>
</evidence>
<evidence type="ECO:0000256" key="6">
    <source>
        <dbReference type="ARBA" id="ARBA00023180"/>
    </source>
</evidence>
<dbReference type="AlphaFoldDB" id="A0A9D3SD21"/>
<evidence type="ECO:0000256" key="10">
    <source>
        <dbReference type="SAM" id="Phobius"/>
    </source>
</evidence>
<dbReference type="GO" id="GO:0016020">
    <property type="term" value="C:membrane"/>
    <property type="evidence" value="ECO:0007669"/>
    <property type="project" value="InterPro"/>
</dbReference>
<feature type="transmembrane region" description="Helical" evidence="10">
    <location>
        <begin position="819"/>
        <end position="843"/>
    </location>
</feature>
<dbReference type="PANTHER" id="PTHR10796:SF60">
    <property type="entry name" value="PATCHED DOMAIN-CONTAINING PROTEIN 3"/>
    <property type="match status" value="1"/>
</dbReference>
<feature type="transmembrane region" description="Helical" evidence="10">
    <location>
        <begin position="376"/>
        <end position="395"/>
    </location>
</feature>
<keyword evidence="5 10" id="KW-0472">Membrane</keyword>
<dbReference type="InterPro" id="IPR003392">
    <property type="entry name" value="PTHD_SSD"/>
</dbReference>
<feature type="transmembrane region" description="Helical" evidence="10">
    <location>
        <begin position="276"/>
        <end position="295"/>
    </location>
</feature>
<keyword evidence="3 10" id="KW-0812">Transmembrane</keyword>
<accession>A0A9D3SD21</accession>
<feature type="transmembrane region" description="Helical" evidence="10">
    <location>
        <begin position="691"/>
        <end position="710"/>
    </location>
</feature>
<dbReference type="SUPFAM" id="SSF82866">
    <property type="entry name" value="Multidrug efflux transporter AcrB transmembrane domain"/>
    <property type="match status" value="2"/>
</dbReference>
<evidence type="ECO:0000256" key="3">
    <source>
        <dbReference type="ARBA" id="ARBA00022692"/>
    </source>
</evidence>
<comment type="function">
    <text evidence="7">May play a role in sperm development or sperm function. However, does not appear to have an essential role in spermatogenesis or male fertility.</text>
</comment>
<keyword evidence="6" id="KW-0325">Glycoprotein</keyword>
<feature type="transmembrane region" description="Helical" evidence="10">
    <location>
        <begin position="330"/>
        <end position="356"/>
    </location>
</feature>
<dbReference type="OrthoDB" id="6510177at2759"/>
<feature type="transmembrane region" description="Helical" evidence="10">
    <location>
        <begin position="716"/>
        <end position="739"/>
    </location>
</feature>
<dbReference type="Pfam" id="PF02460">
    <property type="entry name" value="Patched"/>
    <property type="match status" value="1"/>
</dbReference>
<dbReference type="InterPro" id="IPR000731">
    <property type="entry name" value="SSD"/>
</dbReference>
<dbReference type="InterPro" id="IPR051697">
    <property type="entry name" value="Patched_domain-protein"/>
</dbReference>
<dbReference type="GO" id="GO:0097225">
    <property type="term" value="C:sperm midpiece"/>
    <property type="evidence" value="ECO:0007669"/>
    <property type="project" value="UniProtKB-ARBA"/>
</dbReference>
<feature type="transmembrane region" description="Helical" evidence="10">
    <location>
        <begin position="788"/>
        <end position="812"/>
    </location>
</feature>
<sequence length="847" mass="95077">MVFTTNCVEKPVRSCLERVGRFIGRHPWWFIVIPMSLSAALGVGFYFLEDRKSNDIVAQFTPRDGQAKTEKHFFETFFQSSNDKDNDDDDDDDDDDNLFSALRLSTDGTYASAVFTCEKNVLSEDALAEILHVDDHVRKMTVEYEGLEFSYGEVCARANKSCQENILLKVLDYNASNIQRFNLTFPVYHDNTLGTVHLEHSVGQVEVDGDGFVRSAKAVRLVYYLRQTNSVLENAWLEDFLNLLSNKSTYVTQVSYFTSISRQQEFEKSTESVTELFSITYFIAILFSVLSCIRLDNVRNKVWVACLGVISTGLAVLSGFGVLLLMDVPFVITVASSPFLVLGIGIDDMFIMISCWQQTNVQDSVEERMAATYREAAISITITTLTDVVAFYLSYCNPFGSVQSFCLYAGTAILFCYLFNVTFFGACLALNGKREESNQHWLTCLKIPEESLPGSSKAYVACCVGGTYNHETGTEDEHLMKLFFRKYYGPFLTTRFAKATVVLLYLGYIATSIYGCTTIKEGIDLKNLAVDQSYVVRYYKDEKTHFAQYGPVIMLGVNATFPYWKEVERAQLESCILEFQGLPFAGNLSTSWLHSFESYAKEKHLNIRSKVKFMEHLHQFLQGQPMLRLDVNMTYDTIRASRIFLQMVNVPSEKILLETLRKTAQTCQFPLVVYHPAFIYYDQYTVIASNTIQTVSIATAVMLVISFILIPSPVCALWVTFAIGSVIVGVAGFMGLLGINLDSISMINLVISIGFSVDFSAHISYTFVSSTKPSVNDKAVEALSHLGYPILQGALSTILGVAVLSVSVSYIFQTFFTIMFLVILLGLLHSVAFIPVFLTFSGFCIKF</sequence>
<feature type="transmembrane region" description="Helical" evidence="10">
    <location>
        <begin position="28"/>
        <end position="48"/>
    </location>
</feature>
<evidence type="ECO:0000256" key="7">
    <source>
        <dbReference type="ARBA" id="ARBA00057027"/>
    </source>
</evidence>
<keyword evidence="13" id="KW-1185">Reference proteome</keyword>
<comment type="similarity">
    <text evidence="1">Belongs to the patched family.</text>
</comment>
<feature type="domain" description="SSD" evidence="11">
    <location>
        <begin position="273"/>
        <end position="430"/>
    </location>
</feature>
<comment type="subcellular location">
    <subcellularLocation>
        <location evidence="8">Cell projection</location>
        <location evidence="8">Cilium</location>
        <location evidence="8">Flagellum membrane</location>
        <topology evidence="8">Multi-pass membrane protein</topology>
    </subcellularLocation>
</comment>
<reference evidence="12 13" key="1">
    <citation type="submission" date="2021-06" db="EMBL/GenBank/DDBJ databases">
        <title>Chromosome-level genome assembly of the red-tail catfish (Hemibagrus wyckioides).</title>
        <authorList>
            <person name="Shao F."/>
        </authorList>
    </citation>
    <scope>NUCLEOTIDE SEQUENCE [LARGE SCALE GENOMIC DNA]</scope>
    <source>
        <strain evidence="12">EC202008001</strain>
        <tissue evidence="12">Blood</tissue>
    </source>
</reference>
<evidence type="ECO:0000256" key="9">
    <source>
        <dbReference type="ARBA" id="ARBA00074262"/>
    </source>
</evidence>
<evidence type="ECO:0000259" key="11">
    <source>
        <dbReference type="PROSITE" id="PS50156"/>
    </source>
</evidence>
<dbReference type="Proteomes" id="UP000824219">
    <property type="component" value="Linkage Group LG20"/>
</dbReference>
<evidence type="ECO:0000256" key="5">
    <source>
        <dbReference type="ARBA" id="ARBA00023136"/>
    </source>
</evidence>
<gene>
    <name evidence="12" type="ORF">KOW79_017084</name>
</gene>
<evidence type="ECO:0000256" key="4">
    <source>
        <dbReference type="ARBA" id="ARBA00022989"/>
    </source>
</evidence>
<organism evidence="12 13">
    <name type="scientific">Hemibagrus wyckioides</name>
    <dbReference type="NCBI Taxonomy" id="337641"/>
    <lineage>
        <taxon>Eukaryota</taxon>
        <taxon>Metazoa</taxon>
        <taxon>Chordata</taxon>
        <taxon>Craniata</taxon>
        <taxon>Vertebrata</taxon>
        <taxon>Euteleostomi</taxon>
        <taxon>Actinopterygii</taxon>
        <taxon>Neopterygii</taxon>
        <taxon>Teleostei</taxon>
        <taxon>Ostariophysi</taxon>
        <taxon>Siluriformes</taxon>
        <taxon>Bagridae</taxon>
        <taxon>Hemibagrus</taxon>
    </lineage>
</organism>
<evidence type="ECO:0000313" key="13">
    <source>
        <dbReference type="Proteomes" id="UP000824219"/>
    </source>
</evidence>
<feature type="transmembrane region" description="Helical" evidence="10">
    <location>
        <begin position="302"/>
        <end position="324"/>
    </location>
</feature>
<dbReference type="PROSITE" id="PS50156">
    <property type="entry name" value="SSD"/>
    <property type="match status" value="2"/>
</dbReference>
<feature type="transmembrane region" description="Helical" evidence="10">
    <location>
        <begin position="407"/>
        <end position="430"/>
    </location>
</feature>
<evidence type="ECO:0000256" key="2">
    <source>
        <dbReference type="ARBA" id="ARBA00022475"/>
    </source>
</evidence>
<feature type="transmembrane region" description="Helical" evidence="10">
    <location>
        <begin position="746"/>
        <end position="768"/>
    </location>
</feature>
<dbReference type="PANTHER" id="PTHR10796">
    <property type="entry name" value="PATCHED-RELATED"/>
    <property type="match status" value="1"/>
</dbReference>
<dbReference type="FunFam" id="1.20.1640.10:FF:000013">
    <property type="entry name" value="PaTched Related family"/>
    <property type="match status" value="1"/>
</dbReference>
<name>A0A9D3SD21_9TELE</name>